<evidence type="ECO:0000256" key="5">
    <source>
        <dbReference type="SAM" id="MobiDB-lite"/>
    </source>
</evidence>
<protein>
    <submittedName>
        <fullName evidence="9">SigB/SigF/SigG family RNA polymerase sigma factor</fullName>
    </submittedName>
</protein>
<dbReference type="Pfam" id="PF04542">
    <property type="entry name" value="Sigma70_r2"/>
    <property type="match status" value="1"/>
</dbReference>
<dbReference type="InterPro" id="IPR007624">
    <property type="entry name" value="RNA_pol_sigma70_r3"/>
</dbReference>
<dbReference type="InterPro" id="IPR013325">
    <property type="entry name" value="RNA_pol_sigma_r2"/>
</dbReference>
<dbReference type="InterPro" id="IPR014322">
    <property type="entry name" value="RNA_pol_sigma-B/F/G"/>
</dbReference>
<evidence type="ECO:0000256" key="1">
    <source>
        <dbReference type="ARBA" id="ARBA00023015"/>
    </source>
</evidence>
<feature type="domain" description="RNA polymerase sigma-70 region 3" evidence="6">
    <location>
        <begin position="136"/>
        <end position="205"/>
    </location>
</feature>
<keyword evidence="3" id="KW-0238">DNA-binding</keyword>
<dbReference type="InterPro" id="IPR000943">
    <property type="entry name" value="RNA_pol_sigma70"/>
</dbReference>
<evidence type="ECO:0000259" key="8">
    <source>
        <dbReference type="Pfam" id="PF04545"/>
    </source>
</evidence>
<accession>A0ABS7RN76</accession>
<dbReference type="SUPFAM" id="SSF88659">
    <property type="entry name" value="Sigma3 and sigma4 domains of RNA polymerase sigma factors"/>
    <property type="match status" value="2"/>
</dbReference>
<feature type="region of interest" description="Disordered" evidence="5">
    <location>
        <begin position="1"/>
        <end position="23"/>
    </location>
</feature>
<keyword evidence="10" id="KW-1185">Reference proteome</keyword>
<evidence type="ECO:0000259" key="6">
    <source>
        <dbReference type="Pfam" id="PF04539"/>
    </source>
</evidence>
<dbReference type="Proteomes" id="UP000754710">
    <property type="component" value="Unassembled WGS sequence"/>
</dbReference>
<dbReference type="NCBIfam" id="TIGR02937">
    <property type="entry name" value="sigma70-ECF"/>
    <property type="match status" value="1"/>
</dbReference>
<feature type="domain" description="RNA polymerase sigma-70 region 4" evidence="8">
    <location>
        <begin position="221"/>
        <end position="267"/>
    </location>
</feature>
<evidence type="ECO:0000256" key="3">
    <source>
        <dbReference type="ARBA" id="ARBA00023125"/>
    </source>
</evidence>
<feature type="compositionally biased region" description="Basic and acidic residues" evidence="5">
    <location>
        <begin position="1"/>
        <end position="11"/>
    </location>
</feature>
<gene>
    <name evidence="9" type="ORF">K1X13_16825</name>
</gene>
<dbReference type="Gene3D" id="1.10.10.10">
    <property type="entry name" value="Winged helix-like DNA-binding domain superfamily/Winged helix DNA-binding domain"/>
    <property type="match status" value="2"/>
</dbReference>
<proteinExistence type="predicted"/>
<dbReference type="SUPFAM" id="SSF88946">
    <property type="entry name" value="Sigma2 domain of RNA polymerase sigma factors"/>
    <property type="match status" value="1"/>
</dbReference>
<dbReference type="EMBL" id="JAIEZQ010000003">
    <property type="protein sequence ID" value="MBY9076501.1"/>
    <property type="molecule type" value="Genomic_DNA"/>
</dbReference>
<dbReference type="InterPro" id="IPR013324">
    <property type="entry name" value="RNA_pol_sigma_r3/r4-like"/>
</dbReference>
<dbReference type="InterPro" id="IPR014284">
    <property type="entry name" value="RNA_pol_sigma-70_dom"/>
</dbReference>
<dbReference type="Gene3D" id="1.20.120.1810">
    <property type="match status" value="1"/>
</dbReference>
<keyword evidence="4" id="KW-0804">Transcription</keyword>
<sequence length="272" mass="30102">MTASPELHEQDLTTQPVSTDLVPEADRSEITARLLAQIAETTDDVERKRLRDEVVVLNMGVARAIAARYRDRGIAKDDLLQAAYVGLVKAVQGFDPSYERDFLSYAVPTVTGEVKRYFRDFGWTVRPPRRIQELQAQISRASTELSQTLHRSPKPSEVAAYLSIDVDSVVEALAADGCFTPASLDVPVGEDGSTSLGELLGADDADLGRAEARILLGPAVRKLKPRDRRILELRFFHGWTQEQIAGDIGVTQMQVSRLLSRILSDLRTELSD</sequence>
<keyword evidence="1" id="KW-0805">Transcription regulation</keyword>
<organism evidence="9 10">
    <name type="scientific">Nocardioides jiangsuensis</name>
    <dbReference type="NCBI Taxonomy" id="2866161"/>
    <lineage>
        <taxon>Bacteria</taxon>
        <taxon>Bacillati</taxon>
        <taxon>Actinomycetota</taxon>
        <taxon>Actinomycetes</taxon>
        <taxon>Propionibacteriales</taxon>
        <taxon>Nocardioidaceae</taxon>
        <taxon>Nocardioides</taxon>
    </lineage>
</organism>
<dbReference type="InterPro" id="IPR007630">
    <property type="entry name" value="RNA_pol_sigma70_r4"/>
</dbReference>
<evidence type="ECO:0000256" key="2">
    <source>
        <dbReference type="ARBA" id="ARBA00023082"/>
    </source>
</evidence>
<dbReference type="InterPro" id="IPR007627">
    <property type="entry name" value="RNA_pol_sigma70_r2"/>
</dbReference>
<evidence type="ECO:0000313" key="9">
    <source>
        <dbReference type="EMBL" id="MBY9076501.1"/>
    </source>
</evidence>
<dbReference type="Pfam" id="PF04545">
    <property type="entry name" value="Sigma70_r4"/>
    <property type="match status" value="1"/>
</dbReference>
<dbReference type="PRINTS" id="PR00046">
    <property type="entry name" value="SIGMA70FCT"/>
</dbReference>
<name>A0ABS7RN76_9ACTN</name>
<reference evidence="9 10" key="1">
    <citation type="submission" date="2021-08" db="EMBL/GenBank/DDBJ databases">
        <title>Nocardioides bacterium WL0053 sp. nov., isolated from the sediment.</title>
        <authorList>
            <person name="Wang L."/>
            <person name="Zhang D."/>
            <person name="Zhang A."/>
        </authorList>
    </citation>
    <scope>NUCLEOTIDE SEQUENCE [LARGE SCALE GENOMIC DNA]</scope>
    <source>
        <strain evidence="9 10">WL0053</strain>
    </source>
</reference>
<dbReference type="Pfam" id="PF04539">
    <property type="entry name" value="Sigma70_r3"/>
    <property type="match status" value="1"/>
</dbReference>
<evidence type="ECO:0000259" key="7">
    <source>
        <dbReference type="Pfam" id="PF04542"/>
    </source>
</evidence>
<dbReference type="CDD" id="cd06171">
    <property type="entry name" value="Sigma70_r4"/>
    <property type="match status" value="1"/>
</dbReference>
<evidence type="ECO:0000256" key="4">
    <source>
        <dbReference type="ARBA" id="ARBA00023163"/>
    </source>
</evidence>
<dbReference type="PANTHER" id="PTHR30385:SF4">
    <property type="entry name" value="RNA POLYMERASE SIGMA-E FACTOR"/>
    <property type="match status" value="1"/>
</dbReference>
<dbReference type="NCBIfam" id="TIGR02980">
    <property type="entry name" value="SigBFG"/>
    <property type="match status" value="1"/>
</dbReference>
<evidence type="ECO:0000313" key="10">
    <source>
        <dbReference type="Proteomes" id="UP000754710"/>
    </source>
</evidence>
<comment type="caution">
    <text evidence="9">The sequence shown here is derived from an EMBL/GenBank/DDBJ whole genome shotgun (WGS) entry which is preliminary data.</text>
</comment>
<dbReference type="InterPro" id="IPR036388">
    <property type="entry name" value="WH-like_DNA-bd_sf"/>
</dbReference>
<keyword evidence="2" id="KW-0731">Sigma factor</keyword>
<feature type="domain" description="RNA polymerase sigma-70 region 2" evidence="7">
    <location>
        <begin position="62"/>
        <end position="123"/>
    </location>
</feature>
<dbReference type="PANTHER" id="PTHR30385">
    <property type="entry name" value="SIGMA FACTOR F FLAGELLAR"/>
    <property type="match status" value="1"/>
</dbReference>